<reference evidence="5" key="1">
    <citation type="journal article" date="2005" name="PLoS Biol.">
        <title>The genomes of Oryza sativa: a history of duplications.</title>
        <authorList>
            <person name="Yu J."/>
            <person name="Wang J."/>
            <person name="Lin W."/>
            <person name="Li S."/>
            <person name="Li H."/>
            <person name="Zhou J."/>
            <person name="Ni P."/>
            <person name="Dong W."/>
            <person name="Hu S."/>
            <person name="Zeng C."/>
            <person name="Zhang J."/>
            <person name="Zhang Y."/>
            <person name="Li R."/>
            <person name="Xu Z."/>
            <person name="Li S."/>
            <person name="Li X."/>
            <person name="Zheng H."/>
            <person name="Cong L."/>
            <person name="Lin L."/>
            <person name="Yin J."/>
            <person name="Geng J."/>
            <person name="Li G."/>
            <person name="Shi J."/>
            <person name="Liu J."/>
            <person name="Lv H."/>
            <person name="Li J."/>
            <person name="Wang J."/>
            <person name="Deng Y."/>
            <person name="Ran L."/>
            <person name="Shi X."/>
            <person name="Wang X."/>
            <person name="Wu Q."/>
            <person name="Li C."/>
            <person name="Ren X."/>
            <person name="Wang J."/>
            <person name="Wang X."/>
            <person name="Li D."/>
            <person name="Liu D."/>
            <person name="Zhang X."/>
            <person name="Ji Z."/>
            <person name="Zhao W."/>
            <person name="Sun Y."/>
            <person name="Zhang Z."/>
            <person name="Bao J."/>
            <person name="Han Y."/>
            <person name="Dong L."/>
            <person name="Ji J."/>
            <person name="Chen P."/>
            <person name="Wu S."/>
            <person name="Liu J."/>
            <person name="Xiao Y."/>
            <person name="Bu D."/>
            <person name="Tan J."/>
            <person name="Yang L."/>
            <person name="Ye C."/>
            <person name="Zhang J."/>
            <person name="Xu J."/>
            <person name="Zhou Y."/>
            <person name="Yu Y."/>
            <person name="Zhang B."/>
            <person name="Zhuang S."/>
            <person name="Wei H."/>
            <person name="Liu B."/>
            <person name="Lei M."/>
            <person name="Yu H."/>
            <person name="Li Y."/>
            <person name="Xu H."/>
            <person name="Wei S."/>
            <person name="He X."/>
            <person name="Fang L."/>
            <person name="Zhang Z."/>
            <person name="Zhang Y."/>
            <person name="Huang X."/>
            <person name="Su Z."/>
            <person name="Tong W."/>
            <person name="Li J."/>
            <person name="Tong Z."/>
            <person name="Li S."/>
            <person name="Ye J."/>
            <person name="Wang L."/>
            <person name="Fang L."/>
            <person name="Lei T."/>
            <person name="Chen C."/>
            <person name="Chen H."/>
            <person name="Xu Z."/>
            <person name="Li H."/>
            <person name="Huang H."/>
            <person name="Zhang F."/>
            <person name="Xu H."/>
            <person name="Li N."/>
            <person name="Zhao C."/>
            <person name="Li S."/>
            <person name="Dong L."/>
            <person name="Huang Y."/>
            <person name="Li L."/>
            <person name="Xi Y."/>
            <person name="Qi Q."/>
            <person name="Li W."/>
            <person name="Zhang B."/>
            <person name="Hu W."/>
            <person name="Zhang Y."/>
            <person name="Tian X."/>
            <person name="Jiao Y."/>
            <person name="Liang X."/>
            <person name="Jin J."/>
            <person name="Gao L."/>
            <person name="Zheng W."/>
            <person name="Hao B."/>
            <person name="Liu S."/>
            <person name="Wang W."/>
            <person name="Yuan L."/>
            <person name="Cao M."/>
            <person name="McDermott J."/>
            <person name="Samudrala R."/>
            <person name="Wang J."/>
            <person name="Wong G.K."/>
            <person name="Yang H."/>
        </authorList>
    </citation>
    <scope>NUCLEOTIDE SEQUENCE [LARGE SCALE GENOMIC DNA]</scope>
</reference>
<feature type="compositionally biased region" description="Basic and acidic residues" evidence="3">
    <location>
        <begin position="1"/>
        <end position="10"/>
    </location>
</feature>
<feature type="domain" description="Nudix hydrolase" evidence="4">
    <location>
        <begin position="49"/>
        <end position="191"/>
    </location>
</feature>
<proteinExistence type="predicted"/>
<sequence>MAAEPEERLDVLTAGGEKTGASKARHAAATPYPAYSRRRFGRRCTGTATTHRAVHVWIYSESTGELLLQRRADCKDTWPGQWDISSAGHISAGDSSLSSAQRELDEELGIKLPSDAFELLFVFLQECVINNGTYTNNEYNDVYLVTTLTPIPLEAFTLQESEVSAVRYMHLDEYKSCLAKESGEYVPYDVNGTYGQLFSIIEERYKDNIESRSLTLQKQINRYAPIHLEPELTSLSEGDREALGYILKASIVIDDIFYEQVWNSNCTLRDWLKARANYSSFDKLKWLYYSINKSPWSCLDENKAFLSTADSAVKLLTDATKSVSGWKGIEYRAAFPRDNPPGANFYPPDMDKMEFELWKNGLPEKEQKYATGFFTVIKRHDALLPSILAQSDGSNQTKTSDDLFVVPYSEEYKSSLEKAAELLHKASECSDSPSLKNLLKTKANAFLSNDYYESDIAWMELDSNLDVTIGPYETYEDGLFSYKATFEAFVGVRDDIATSQVKLFGDQLRDLEKHLPLDNIYKSDNVSAAPIRVINLLYNSGDVKGPQTIAFNLPNDERIVNERGTSMVMLKNISEAKFKHILKPIANACIREEQEDYVDFEPYYTHIVCHECCHGIGPHSITLPTGKRSTVRMELQEFHSALEEAKADIVGLWALNFLIKKGLLPKSLSESMYVSFLAGCFRSIRFGLEEAHGKGQALQFNWLYEKGAFVLHSDGKFSVDFTKVEDAVESLSREILTIQAKGDKPAAQSLLQSHASLTQPLRVALDKIEHMQVPVDITPIFGTANKLLANDHGALWAHTRKLTPRPPSTSSFLLKTKRPWRPPPPLISPTPPLLFFNPRSSLDTHVHIGDRRPNATTTAEDAQIQVSISPASPPNPSRLFVRRLNRDTVSLLYEDAQIVSAADGLLLLRVTIVTTTAPSRLENDYFVYSYQWPGRPSLRRLPSPPFPFHDDEAGILPLPVPGGEQQFKIAVLSVRLNGFNLRLFDSASWSWTNVGKVIVASPQRPFPIKIPRNAARLNQHITTTAITLGGEDGTMGWVDLYRGILFCDVLSGGDHPTLVGVPLPLPRRLVDRGAEVEGCPKANRGIAVLDGCLRMVELEVHGEILPTRDPETGHLDREIKNWELYMYTNSKITGAWEDWQLVHGVEASQINIDQAIHDSLLQPGLLRDKMQDGKERKLHNLLTSQPALSLDGEGVVYLLTKAKFMQRQAWVLAVDVKGNKILGLAEFGTDTYLGLSLAYCPSRISSYMDAWTVQTISYILVLYKFLVL</sequence>
<accession>B9F3Z4</accession>
<evidence type="ECO:0000256" key="2">
    <source>
        <dbReference type="ARBA" id="ARBA00022801"/>
    </source>
</evidence>
<keyword evidence="2" id="KW-0378">Hydrolase</keyword>
<dbReference type="SUPFAM" id="SSF55811">
    <property type="entry name" value="Nudix"/>
    <property type="match status" value="1"/>
</dbReference>
<gene>
    <name evidence="5" type="ORF">OsJ_08693</name>
</gene>
<reference evidence="5" key="2">
    <citation type="submission" date="2008-12" db="EMBL/GenBank/DDBJ databases">
        <title>Improved gene annotation of the rice (Oryza sativa) genomes.</title>
        <authorList>
            <person name="Wang J."/>
            <person name="Li R."/>
            <person name="Fan W."/>
            <person name="Huang Q."/>
            <person name="Zhang J."/>
            <person name="Zhou Y."/>
            <person name="Hu Y."/>
            <person name="Zi S."/>
            <person name="Li J."/>
            <person name="Ni P."/>
            <person name="Zheng H."/>
            <person name="Zhang Y."/>
            <person name="Zhao M."/>
            <person name="Hao Q."/>
            <person name="McDermott J."/>
            <person name="Samudrala R."/>
            <person name="Kristiansen K."/>
            <person name="Wong G.K.-S."/>
        </authorList>
    </citation>
    <scope>NUCLEOTIDE SEQUENCE</scope>
</reference>
<dbReference type="InterPro" id="IPR015797">
    <property type="entry name" value="NUDIX_hydrolase-like_dom_sf"/>
</dbReference>
<dbReference type="InterPro" id="IPR011676">
    <property type="entry name" value="DUF1618"/>
</dbReference>
<evidence type="ECO:0000256" key="3">
    <source>
        <dbReference type="SAM" id="MobiDB-lite"/>
    </source>
</evidence>
<dbReference type="Gene3D" id="3.30.540.30">
    <property type="match status" value="1"/>
</dbReference>
<keyword evidence="1" id="KW-0479">Metal-binding</keyword>
<dbReference type="Pfam" id="PF00293">
    <property type="entry name" value="NUDIX"/>
    <property type="match status" value="1"/>
</dbReference>
<name>B9F3Z4_ORYSJ</name>
<dbReference type="AlphaFoldDB" id="B9F3Z4"/>
<dbReference type="Pfam" id="PF07762">
    <property type="entry name" value="DUF1618"/>
    <property type="match status" value="1"/>
</dbReference>
<dbReference type="FunFam" id="3.90.79.10:FF:000056">
    <property type="entry name" value="Nudix hydrolase 3"/>
    <property type="match status" value="1"/>
</dbReference>
<feature type="region of interest" description="Disordered" evidence="3">
    <location>
        <begin position="1"/>
        <end position="28"/>
    </location>
</feature>
<evidence type="ECO:0000256" key="1">
    <source>
        <dbReference type="ARBA" id="ARBA00022723"/>
    </source>
</evidence>
<dbReference type="InterPro" id="IPR000086">
    <property type="entry name" value="NUDIX_hydrolase_dom"/>
</dbReference>
<dbReference type="PANTHER" id="PTHR23422">
    <property type="entry name" value="DIPEPTIDYL PEPTIDASE III-RELATED"/>
    <property type="match status" value="1"/>
</dbReference>
<dbReference type="PANTHER" id="PTHR23422:SF9">
    <property type="entry name" value="ZN-DEPENDENT HYDROLASE"/>
    <property type="match status" value="1"/>
</dbReference>
<dbReference type="Pfam" id="PF03571">
    <property type="entry name" value="Peptidase_M49"/>
    <property type="match status" value="1"/>
</dbReference>
<dbReference type="InterPro" id="IPR039461">
    <property type="entry name" value="Peptidase_M49"/>
</dbReference>
<dbReference type="CDD" id="cd04692">
    <property type="entry name" value="NUDIX_Hydrolase"/>
    <property type="match status" value="1"/>
</dbReference>
<dbReference type="GO" id="GO:0046872">
    <property type="term" value="F:metal ion binding"/>
    <property type="evidence" value="ECO:0007669"/>
    <property type="project" value="UniProtKB-KW"/>
</dbReference>
<dbReference type="PROSITE" id="PS51462">
    <property type="entry name" value="NUDIX"/>
    <property type="match status" value="1"/>
</dbReference>
<dbReference type="GO" id="GO:0016787">
    <property type="term" value="F:hydrolase activity"/>
    <property type="evidence" value="ECO:0007669"/>
    <property type="project" value="UniProtKB-KW"/>
</dbReference>
<organism evidence="5">
    <name type="scientific">Oryza sativa subsp. japonica</name>
    <name type="common">Rice</name>
    <dbReference type="NCBI Taxonomy" id="39947"/>
    <lineage>
        <taxon>Eukaryota</taxon>
        <taxon>Viridiplantae</taxon>
        <taxon>Streptophyta</taxon>
        <taxon>Embryophyta</taxon>
        <taxon>Tracheophyta</taxon>
        <taxon>Spermatophyta</taxon>
        <taxon>Magnoliopsida</taxon>
        <taxon>Liliopsida</taxon>
        <taxon>Poales</taxon>
        <taxon>Poaceae</taxon>
        <taxon>BOP clade</taxon>
        <taxon>Oryzoideae</taxon>
        <taxon>Oryzeae</taxon>
        <taxon>Oryzinae</taxon>
        <taxon>Oryza</taxon>
        <taxon>Oryza sativa</taxon>
    </lineage>
</organism>
<evidence type="ECO:0000313" key="5">
    <source>
        <dbReference type="EMBL" id="EEE57959.1"/>
    </source>
</evidence>
<evidence type="ECO:0000259" key="4">
    <source>
        <dbReference type="PROSITE" id="PS51462"/>
    </source>
</evidence>
<protein>
    <recommendedName>
        <fullName evidence="4">Nudix hydrolase domain-containing protein</fullName>
    </recommendedName>
</protein>
<dbReference type="Gene3D" id="3.90.79.10">
    <property type="entry name" value="Nucleoside Triphosphate Pyrophosphohydrolase"/>
    <property type="match status" value="1"/>
</dbReference>
<dbReference type="EMBL" id="CM000139">
    <property type="protein sequence ID" value="EEE57959.1"/>
    <property type="molecule type" value="Genomic_DNA"/>
</dbReference>
<dbReference type="Proteomes" id="UP000007752">
    <property type="component" value="Chromosome 2"/>
</dbReference>